<protein>
    <submittedName>
        <fullName evidence="2">Thiosulfate oxidation carrier complex protein SoxZ</fullName>
    </submittedName>
</protein>
<gene>
    <name evidence="2" type="primary">soxZ</name>
    <name evidence="2" type="ORF">OHM77_12475</name>
</gene>
<dbReference type="AlphaFoldDB" id="A0AA49FKF9"/>
<evidence type="ECO:0000313" key="2">
    <source>
        <dbReference type="EMBL" id="WIM05481.1"/>
    </source>
</evidence>
<dbReference type="KEGG" id="npv:OHM77_12475"/>
<dbReference type="Proteomes" id="UP001234916">
    <property type="component" value="Chromosome"/>
</dbReference>
<accession>A0AA49FKF9</accession>
<dbReference type="EMBL" id="CP107246">
    <property type="protein sequence ID" value="WIM05481.1"/>
    <property type="molecule type" value="Genomic_DNA"/>
</dbReference>
<feature type="domain" description="Sulphur oxidation protein SoxZ" evidence="1">
    <location>
        <begin position="7"/>
        <end position="100"/>
    </location>
</feature>
<name>A0AA49FKF9_9PROT</name>
<proteinExistence type="predicted"/>
<dbReference type="InterPro" id="IPR013783">
    <property type="entry name" value="Ig-like_fold"/>
</dbReference>
<dbReference type="SUPFAM" id="SSF81296">
    <property type="entry name" value="E set domains"/>
    <property type="match status" value="1"/>
</dbReference>
<dbReference type="InterPro" id="IPR014756">
    <property type="entry name" value="Ig_E-set"/>
</dbReference>
<dbReference type="InterPro" id="IPR014880">
    <property type="entry name" value="SoxZ_dom"/>
</dbReference>
<dbReference type="NCBIfam" id="TIGR04490">
    <property type="entry name" value="SoxZ_true"/>
    <property type="match status" value="1"/>
</dbReference>
<dbReference type="Gene3D" id="2.60.40.10">
    <property type="entry name" value="Immunoglobulins"/>
    <property type="match status" value="1"/>
</dbReference>
<sequence>MADPMKIRAQMKGDVCDIKVLMSHPMETGLRKDTAGNAIPIHFIRTFSVAINGKIVVDGQSGPSVSRNPVFGFKAKGAKAGDKVTVKWIDSKGESRTDEATVG</sequence>
<dbReference type="Pfam" id="PF08770">
    <property type="entry name" value="SoxZ"/>
    <property type="match status" value="1"/>
</dbReference>
<evidence type="ECO:0000259" key="1">
    <source>
        <dbReference type="Pfam" id="PF08770"/>
    </source>
</evidence>
<reference evidence="2" key="1">
    <citation type="journal article" date="2023" name="Nat. Microbiol.">
        <title>Enrichment and characterization of a nitric oxide-reducing microbial community in a continuous bioreactor.</title>
        <authorList>
            <person name="Garrido-Amador P."/>
            <person name="Stortenbeker N."/>
            <person name="Wessels H.J.C.T."/>
            <person name="Speth D.R."/>
            <person name="Garcia-Heredia I."/>
            <person name="Kartal B."/>
        </authorList>
    </citation>
    <scope>NUCLEOTIDE SEQUENCE</scope>
    <source>
        <strain evidence="2">MAG1</strain>
    </source>
</reference>
<dbReference type="InterPro" id="IPR030995">
    <property type="entry name" value="SoxZ"/>
</dbReference>
<organism evidence="2">
    <name type="scientific">Candidatus Nitricoxidivorans perseverans</name>
    <dbReference type="NCBI Taxonomy" id="2975601"/>
    <lineage>
        <taxon>Bacteria</taxon>
        <taxon>Pseudomonadati</taxon>
        <taxon>Pseudomonadota</taxon>
        <taxon>Betaproteobacteria</taxon>
        <taxon>Nitrosomonadales</taxon>
        <taxon>Sterolibacteriaceae</taxon>
        <taxon>Candidatus Nitricoxidivorans</taxon>
    </lineage>
</organism>